<organism evidence="1 2">
    <name type="scientific">Mobilicoccus caccae</name>
    <dbReference type="NCBI Taxonomy" id="1859295"/>
    <lineage>
        <taxon>Bacteria</taxon>
        <taxon>Bacillati</taxon>
        <taxon>Actinomycetota</taxon>
        <taxon>Actinomycetes</taxon>
        <taxon>Micrococcales</taxon>
        <taxon>Dermatophilaceae</taxon>
        <taxon>Mobilicoccus</taxon>
    </lineage>
</organism>
<protein>
    <recommendedName>
        <fullName evidence="3">Secreted protein</fullName>
    </recommendedName>
</protein>
<comment type="caution">
    <text evidence="1">The sequence shown here is derived from an EMBL/GenBank/DDBJ whole genome shotgun (WGS) entry which is preliminary data.</text>
</comment>
<keyword evidence="2" id="KW-1185">Reference proteome</keyword>
<evidence type="ECO:0008006" key="3">
    <source>
        <dbReference type="Google" id="ProtNLM"/>
    </source>
</evidence>
<evidence type="ECO:0000313" key="1">
    <source>
        <dbReference type="EMBL" id="GMA38017.1"/>
    </source>
</evidence>
<gene>
    <name evidence="1" type="ORF">GCM10025883_00620</name>
</gene>
<reference evidence="2" key="1">
    <citation type="journal article" date="2019" name="Int. J. Syst. Evol. Microbiol.">
        <title>The Global Catalogue of Microorganisms (GCM) 10K type strain sequencing project: providing services to taxonomists for standard genome sequencing and annotation.</title>
        <authorList>
            <consortium name="The Broad Institute Genomics Platform"/>
            <consortium name="The Broad Institute Genome Sequencing Center for Infectious Disease"/>
            <person name="Wu L."/>
            <person name="Ma J."/>
        </authorList>
    </citation>
    <scope>NUCLEOTIDE SEQUENCE [LARGE SCALE GENOMIC DNA]</scope>
    <source>
        <strain evidence="2">NBRC 113072</strain>
    </source>
</reference>
<name>A0ABQ6IMM8_9MICO</name>
<dbReference type="Proteomes" id="UP001157126">
    <property type="component" value="Unassembled WGS sequence"/>
</dbReference>
<accession>A0ABQ6IMM8</accession>
<sequence length="96" mass="9339">MSSVIDDVAVIGVVADAVALTVGVCATGVLAAADAVFVTAPASISVWVSVCVPVHPVVAPGASLASPQLARSIPNAASDTTGEVRVVAPVFSSVNV</sequence>
<dbReference type="EMBL" id="BSUO01000001">
    <property type="protein sequence ID" value="GMA38017.1"/>
    <property type="molecule type" value="Genomic_DNA"/>
</dbReference>
<evidence type="ECO:0000313" key="2">
    <source>
        <dbReference type="Proteomes" id="UP001157126"/>
    </source>
</evidence>
<proteinExistence type="predicted"/>